<protein>
    <submittedName>
        <fullName evidence="2">Uncharacterized protein</fullName>
    </submittedName>
</protein>
<evidence type="ECO:0000313" key="3">
    <source>
        <dbReference type="Proteomes" id="UP000037923"/>
    </source>
</evidence>
<dbReference type="GeneID" id="26906335"/>
<dbReference type="AlphaFoldDB" id="A0A0N0DUS1"/>
<dbReference type="EMBL" id="LGTL01000012">
    <property type="protein sequence ID" value="KPA78981.1"/>
    <property type="molecule type" value="Genomic_DNA"/>
</dbReference>
<proteinExistence type="predicted"/>
<comment type="caution">
    <text evidence="2">The sequence shown here is derived from an EMBL/GenBank/DDBJ whole genome shotgun (WGS) entry which is preliminary data.</text>
</comment>
<sequence>MWSDDCTPSCDASQPQPAQRQRPRSPPRSGAVATAAAIPYNGNGAPSNPLNGVPGHVLQQDTQRPPSEVYGEGAEYGHVEGPDPTNVSTFPPSSGCDESVKPPRPAPAAPSTALPLPQQKRPAQVVHYGHASSDNPASYMQHHYRPPPTTPAAPVVGIIQYAGPPAAPPPVFYGAATAPGAPVYSFSNGADSATPRGRS</sequence>
<dbReference type="Proteomes" id="UP000037923">
    <property type="component" value="Unassembled WGS sequence"/>
</dbReference>
<gene>
    <name evidence="2" type="ORF">ABB37_06045</name>
</gene>
<name>A0A0N0DUS1_LEPPY</name>
<keyword evidence="3" id="KW-1185">Reference proteome</keyword>
<organism evidence="2 3">
    <name type="scientific">Leptomonas pyrrhocoris</name>
    <name type="common">Firebug parasite</name>
    <dbReference type="NCBI Taxonomy" id="157538"/>
    <lineage>
        <taxon>Eukaryota</taxon>
        <taxon>Discoba</taxon>
        <taxon>Euglenozoa</taxon>
        <taxon>Kinetoplastea</taxon>
        <taxon>Metakinetoplastina</taxon>
        <taxon>Trypanosomatida</taxon>
        <taxon>Trypanosomatidae</taxon>
        <taxon>Leishmaniinae</taxon>
        <taxon>Leptomonas</taxon>
    </lineage>
</organism>
<evidence type="ECO:0000256" key="1">
    <source>
        <dbReference type="SAM" id="MobiDB-lite"/>
    </source>
</evidence>
<accession>A0A0N0DUS1</accession>
<evidence type="ECO:0000313" key="2">
    <source>
        <dbReference type="EMBL" id="KPA78981.1"/>
    </source>
</evidence>
<reference evidence="2 3" key="1">
    <citation type="submission" date="2015-07" db="EMBL/GenBank/DDBJ databases">
        <title>High-quality genome of monoxenous trypanosomatid Leptomonas pyrrhocoris.</title>
        <authorList>
            <person name="Flegontov P."/>
            <person name="Butenko A."/>
            <person name="Firsov S."/>
            <person name="Vlcek C."/>
            <person name="Logacheva M.D."/>
            <person name="Field M."/>
            <person name="Filatov D."/>
            <person name="Flegontova O."/>
            <person name="Gerasimov E."/>
            <person name="Jackson A.P."/>
            <person name="Kelly S."/>
            <person name="Opperdoes F."/>
            <person name="O'Reilly A."/>
            <person name="Votypka J."/>
            <person name="Yurchenko V."/>
            <person name="Lukes J."/>
        </authorList>
    </citation>
    <scope>NUCLEOTIDE SEQUENCE [LARGE SCALE GENOMIC DNA]</scope>
    <source>
        <strain evidence="2">H10</strain>
    </source>
</reference>
<feature type="region of interest" description="Disordered" evidence="1">
    <location>
        <begin position="1"/>
        <end position="148"/>
    </location>
</feature>
<dbReference type="VEuPathDB" id="TriTrypDB:LpyrH10_12_2230"/>
<dbReference type="RefSeq" id="XP_015657420.1">
    <property type="nucleotide sequence ID" value="XM_015804286.1"/>
</dbReference>